<dbReference type="InterPro" id="IPR004564">
    <property type="entry name" value="OM_lipoprot_carrier_LolA-like"/>
</dbReference>
<dbReference type="InterPro" id="IPR029046">
    <property type="entry name" value="LolA/LolB/LppX"/>
</dbReference>
<comment type="caution">
    <text evidence="2">The sequence shown here is derived from an EMBL/GenBank/DDBJ whole genome shotgun (WGS) entry which is preliminary data.</text>
</comment>
<organism evidence="2 3">
    <name type="scientific">Salirhabdus euzebyi</name>
    <dbReference type="NCBI Taxonomy" id="394506"/>
    <lineage>
        <taxon>Bacteria</taxon>
        <taxon>Bacillati</taxon>
        <taxon>Bacillota</taxon>
        <taxon>Bacilli</taxon>
        <taxon>Bacillales</taxon>
        <taxon>Bacillaceae</taxon>
        <taxon>Salirhabdus</taxon>
    </lineage>
</organism>
<feature type="domain" description="DUF4367" evidence="1">
    <location>
        <begin position="242"/>
        <end position="347"/>
    </location>
</feature>
<dbReference type="InterPro" id="IPR052944">
    <property type="entry name" value="Sporulation_related"/>
</dbReference>
<proteinExistence type="predicted"/>
<dbReference type="PANTHER" id="PTHR37507">
    <property type="entry name" value="SPORULATION PROTEIN YDCC"/>
    <property type="match status" value="1"/>
</dbReference>
<evidence type="ECO:0000313" key="2">
    <source>
        <dbReference type="EMBL" id="MBB6454075.1"/>
    </source>
</evidence>
<dbReference type="AlphaFoldDB" id="A0A841Q6R9"/>
<evidence type="ECO:0000313" key="3">
    <source>
        <dbReference type="Proteomes" id="UP000581688"/>
    </source>
</evidence>
<dbReference type="PROSITE" id="PS51257">
    <property type="entry name" value="PROKAR_LIPOPROTEIN"/>
    <property type="match status" value="1"/>
</dbReference>
<dbReference type="PANTHER" id="PTHR37507:SF2">
    <property type="entry name" value="SPORULATION PROTEIN YDCC"/>
    <property type="match status" value="1"/>
</dbReference>
<name>A0A841Q6R9_9BACI</name>
<keyword evidence="2" id="KW-0449">Lipoprotein</keyword>
<dbReference type="Proteomes" id="UP000581688">
    <property type="component" value="Unassembled WGS sequence"/>
</dbReference>
<protein>
    <submittedName>
        <fullName evidence="2">Outer membrane lipoprotein-sorting protein</fullName>
    </submittedName>
</protein>
<dbReference type="EMBL" id="JACHGH010000007">
    <property type="protein sequence ID" value="MBB6454075.1"/>
    <property type="molecule type" value="Genomic_DNA"/>
</dbReference>
<dbReference type="Gene3D" id="2.50.20.10">
    <property type="entry name" value="Lipoprotein localisation LolA/LolB/LppX"/>
    <property type="match status" value="1"/>
</dbReference>
<dbReference type="Pfam" id="PF14285">
    <property type="entry name" value="DUF4367"/>
    <property type="match status" value="1"/>
</dbReference>
<dbReference type="Pfam" id="PF03548">
    <property type="entry name" value="LolA"/>
    <property type="match status" value="1"/>
</dbReference>
<keyword evidence="3" id="KW-1185">Reference proteome</keyword>
<dbReference type="InterPro" id="IPR025377">
    <property type="entry name" value="DUF4367"/>
</dbReference>
<reference evidence="2 3" key="1">
    <citation type="submission" date="2020-08" db="EMBL/GenBank/DDBJ databases">
        <title>Genomic Encyclopedia of Type Strains, Phase IV (KMG-IV): sequencing the most valuable type-strain genomes for metagenomic binning, comparative biology and taxonomic classification.</title>
        <authorList>
            <person name="Goeker M."/>
        </authorList>
    </citation>
    <scope>NUCLEOTIDE SEQUENCE [LARGE SCALE GENOMIC DNA]</scope>
    <source>
        <strain evidence="2 3">DSM 19612</strain>
    </source>
</reference>
<accession>A0A841Q6R9</accession>
<evidence type="ECO:0000259" key="1">
    <source>
        <dbReference type="Pfam" id="PF14285"/>
    </source>
</evidence>
<dbReference type="SUPFAM" id="SSF89392">
    <property type="entry name" value="Prokaryotic lipoproteins and lipoprotein localization factors"/>
    <property type="match status" value="1"/>
</dbReference>
<sequence length="348" mass="39897">MNIRLKHIIIFQALFLIIGLVGCNQDLTVEEIIENATAAQKDIRSYHATITNTIHYDDQDETYRYEEWVESPNRYRVDFENGMTIVSNGETSWIYDEATNEVMIEESGEAVDYIEEAQIMNELLSYLIENNSVSLVGEEELPPFDAYHLTMTPKQENTDVLGNGTVDFWLDKETWLPVKIATTDGDFSSVILYEDVEYNIDIDDATFNFEAPEDAEIITMDDEIYEDISPEEIKEQADFYIPEITNLPPGYELTESFYDEDIGFAVFSFTNNNNLIDFTVMAEDQFGLEDVPEEEIREITINDGPGTIIEMEGMYFINWQVDDVFVELSIMADDLTEEDAIGIAESVQ</sequence>
<dbReference type="RefSeq" id="WP_174496821.1">
    <property type="nucleotide sequence ID" value="NZ_CADDWK010000009.1"/>
</dbReference>
<gene>
    <name evidence="2" type="ORF">HNQ94_002526</name>
</gene>